<protein>
    <recommendedName>
        <fullName evidence="7">CCHC-type domain-containing protein</fullName>
    </recommendedName>
</protein>
<feature type="region of interest" description="Disordered" evidence="2">
    <location>
        <begin position="402"/>
        <end position="428"/>
    </location>
</feature>
<dbReference type="InterPro" id="IPR001995">
    <property type="entry name" value="Peptidase_A2_cat"/>
</dbReference>
<name>A0A812SWL2_9DINO</name>
<keyword evidence="6" id="KW-1185">Reference proteome</keyword>
<keyword evidence="1" id="KW-0863">Zinc-finger</keyword>
<dbReference type="Proteomes" id="UP000604046">
    <property type="component" value="Unassembled WGS sequence"/>
</dbReference>
<gene>
    <name evidence="5" type="ORF">SNAT2548_LOCUS27694</name>
</gene>
<dbReference type="PROSITE" id="PS00141">
    <property type="entry name" value="ASP_PROTEASE"/>
    <property type="match status" value="1"/>
</dbReference>
<feature type="region of interest" description="Disordered" evidence="2">
    <location>
        <begin position="646"/>
        <end position="673"/>
    </location>
</feature>
<keyword evidence="1" id="KW-0862">Zinc</keyword>
<evidence type="ECO:0000259" key="3">
    <source>
        <dbReference type="PROSITE" id="PS50158"/>
    </source>
</evidence>
<organism evidence="5 6">
    <name type="scientific">Symbiodinium natans</name>
    <dbReference type="NCBI Taxonomy" id="878477"/>
    <lineage>
        <taxon>Eukaryota</taxon>
        <taxon>Sar</taxon>
        <taxon>Alveolata</taxon>
        <taxon>Dinophyceae</taxon>
        <taxon>Suessiales</taxon>
        <taxon>Symbiodiniaceae</taxon>
        <taxon>Symbiodinium</taxon>
    </lineage>
</organism>
<dbReference type="InterPro" id="IPR001878">
    <property type="entry name" value="Znf_CCHC"/>
</dbReference>
<feature type="region of interest" description="Disordered" evidence="2">
    <location>
        <begin position="322"/>
        <end position="380"/>
    </location>
</feature>
<feature type="compositionally biased region" description="Basic and acidic residues" evidence="2">
    <location>
        <begin position="322"/>
        <end position="362"/>
    </location>
</feature>
<evidence type="ECO:0008006" key="7">
    <source>
        <dbReference type="Google" id="ProtNLM"/>
    </source>
</evidence>
<feature type="compositionally biased region" description="Gly residues" evidence="2">
    <location>
        <begin position="904"/>
        <end position="917"/>
    </location>
</feature>
<dbReference type="InterPro" id="IPR001969">
    <property type="entry name" value="Aspartic_peptidase_AS"/>
</dbReference>
<sequence>MTDGNGAGPHPLASPALSPVHSPTGSAGPTDGETRLLEILAGMQQNQQVLTELLRSQSESRAAAAAATTSYSGLAAKDLSKVLRHPSTFSCQTRDEELIKWPAWSWEFEQYLGTLDKEFQVDFTRLKSNPKTEVLPAQLSATELDRSRIMYGLLASLLNDRLKRLLKTVSDNNGYEAYRLISLDLRPSSRTRALALMQTIHNWPVFDNKQGLLTQVVRLEQAMAEYDSIASQAMSDDQKVVSLLRCLTGQLRQHVNLTMEDSWTYAELRSLVARYDASSSKWSASVAATYGLSEGKGGVLVNAPAASSEAVPMEIDRLQKEIDRLSKGKTKKGDKGDKGGKKGRYDKGKKGKGDGKKGDGKSRPPPSTNPNPAANKTCHNCGRKGHFARDCRSKRVRQVEDAAVADSSAAHADTAVSAAPAKAKPAAKPQVRRVTYNLDDFDESAGGEIRMVSGCDSCVESQDKVDRQSKEASGFFCKALSIFSRCVPSRWCVFHNALPSDAQSEAEHASGVCQRDVAEHASGVCQRDVVEHTSGVTSTSGSVRMVQQNAEHGMEIEVIIDSGADASCLPQNLSMLGVSSGRPWEGFQDAQGNQLLVHGTRRAELSFGDQPGFTETFLVAPHITTPLLAVGKLYRTERALERAQWARHEGAQGRHMDRGGRAMKGPRKGSGELWRGRHMERAWSGRAMQGPERAHVERAWSGRAMKAAGPLARSTGEVGGVLPSSAEALASSFLQQRTPLSRQQACEVFDRLPALKSRRSAKTGPGKTFVVGAYVFSNNVGLTASFRDYPQSARVFTALVRHFAPLHTFSSIAIFQNLEAPVHQDVHNAEGSLNFLIALSDFQDGAIVVEDPDGPEWARHEGAPKGLWRAPHMERAWSGKGCGERHMERAWSGRAMKGPRKGSGEGGTCRGLGVGAP</sequence>
<feature type="domain" description="CCHC-type" evidence="3">
    <location>
        <begin position="378"/>
        <end position="393"/>
    </location>
</feature>
<dbReference type="PROSITE" id="PS50158">
    <property type="entry name" value="ZF_CCHC"/>
    <property type="match status" value="1"/>
</dbReference>
<evidence type="ECO:0000256" key="1">
    <source>
        <dbReference type="PROSITE-ProRule" id="PRU00047"/>
    </source>
</evidence>
<comment type="caution">
    <text evidence="5">The sequence shown here is derived from an EMBL/GenBank/DDBJ whole genome shotgun (WGS) entry which is preliminary data.</text>
</comment>
<evidence type="ECO:0000313" key="5">
    <source>
        <dbReference type="EMBL" id="CAE7494349.1"/>
    </source>
</evidence>
<evidence type="ECO:0000313" key="6">
    <source>
        <dbReference type="Proteomes" id="UP000604046"/>
    </source>
</evidence>
<dbReference type="AlphaFoldDB" id="A0A812SWL2"/>
<feature type="compositionally biased region" description="Basic and acidic residues" evidence="2">
    <location>
        <begin position="646"/>
        <end position="660"/>
    </location>
</feature>
<dbReference type="SMART" id="SM00343">
    <property type="entry name" value="ZnF_C2HC"/>
    <property type="match status" value="1"/>
</dbReference>
<reference evidence="5" key="1">
    <citation type="submission" date="2021-02" db="EMBL/GenBank/DDBJ databases">
        <authorList>
            <person name="Dougan E. K."/>
            <person name="Rhodes N."/>
            <person name="Thang M."/>
            <person name="Chan C."/>
        </authorList>
    </citation>
    <scope>NUCLEOTIDE SEQUENCE</scope>
</reference>
<dbReference type="SUPFAM" id="SSF57756">
    <property type="entry name" value="Retrovirus zinc finger-like domains"/>
    <property type="match status" value="1"/>
</dbReference>
<dbReference type="InterPro" id="IPR036875">
    <property type="entry name" value="Znf_CCHC_sf"/>
</dbReference>
<evidence type="ECO:0000256" key="2">
    <source>
        <dbReference type="SAM" id="MobiDB-lite"/>
    </source>
</evidence>
<dbReference type="GO" id="GO:0008270">
    <property type="term" value="F:zinc ion binding"/>
    <property type="evidence" value="ECO:0007669"/>
    <property type="project" value="UniProtKB-KW"/>
</dbReference>
<evidence type="ECO:0000259" key="4">
    <source>
        <dbReference type="PROSITE" id="PS50175"/>
    </source>
</evidence>
<keyword evidence="1" id="KW-0479">Metal-binding</keyword>
<feature type="region of interest" description="Disordered" evidence="2">
    <location>
        <begin position="1"/>
        <end position="32"/>
    </location>
</feature>
<accession>A0A812SWL2</accession>
<dbReference type="GO" id="GO:0006508">
    <property type="term" value="P:proteolysis"/>
    <property type="evidence" value="ECO:0007669"/>
    <property type="project" value="InterPro"/>
</dbReference>
<dbReference type="PROSITE" id="PS50175">
    <property type="entry name" value="ASP_PROT_RETROV"/>
    <property type="match status" value="1"/>
</dbReference>
<dbReference type="EMBL" id="CAJNDS010002484">
    <property type="protein sequence ID" value="CAE7494349.1"/>
    <property type="molecule type" value="Genomic_DNA"/>
</dbReference>
<dbReference type="GO" id="GO:0003676">
    <property type="term" value="F:nucleic acid binding"/>
    <property type="evidence" value="ECO:0007669"/>
    <property type="project" value="InterPro"/>
</dbReference>
<dbReference type="GO" id="GO:0004190">
    <property type="term" value="F:aspartic-type endopeptidase activity"/>
    <property type="evidence" value="ECO:0007669"/>
    <property type="project" value="InterPro"/>
</dbReference>
<feature type="region of interest" description="Disordered" evidence="2">
    <location>
        <begin position="895"/>
        <end position="917"/>
    </location>
</feature>
<feature type="domain" description="Peptidase A2" evidence="4">
    <location>
        <begin position="556"/>
        <end position="634"/>
    </location>
</feature>
<dbReference type="Pfam" id="PF00098">
    <property type="entry name" value="zf-CCHC"/>
    <property type="match status" value="1"/>
</dbReference>
<proteinExistence type="predicted"/>
<dbReference type="Gene3D" id="4.10.60.10">
    <property type="entry name" value="Zinc finger, CCHC-type"/>
    <property type="match status" value="1"/>
</dbReference>